<gene>
    <name evidence="1" type="ORF">T03_6578</name>
</gene>
<dbReference type="Proteomes" id="UP000054653">
    <property type="component" value="Unassembled WGS sequence"/>
</dbReference>
<sequence length="37" mass="4074">LIFDENGCRIVDLAIEVLRQHILGTATQMSQICGTVD</sequence>
<feature type="non-terminal residue" evidence="1">
    <location>
        <position position="1"/>
    </location>
</feature>
<proteinExistence type="predicted"/>
<accession>A0A0V0YQD3</accession>
<protein>
    <submittedName>
        <fullName evidence="1">Uncharacterized protein</fullName>
    </submittedName>
</protein>
<keyword evidence="2" id="KW-1185">Reference proteome</keyword>
<feature type="non-terminal residue" evidence="1">
    <location>
        <position position="37"/>
    </location>
</feature>
<organism evidence="1 2">
    <name type="scientific">Trichinella britovi</name>
    <name type="common">Parasitic roundworm</name>
    <dbReference type="NCBI Taxonomy" id="45882"/>
    <lineage>
        <taxon>Eukaryota</taxon>
        <taxon>Metazoa</taxon>
        <taxon>Ecdysozoa</taxon>
        <taxon>Nematoda</taxon>
        <taxon>Enoplea</taxon>
        <taxon>Dorylaimia</taxon>
        <taxon>Trichinellida</taxon>
        <taxon>Trichinellidae</taxon>
        <taxon>Trichinella</taxon>
    </lineage>
</organism>
<comment type="caution">
    <text evidence="1">The sequence shown here is derived from an EMBL/GenBank/DDBJ whole genome shotgun (WGS) entry which is preliminary data.</text>
</comment>
<evidence type="ECO:0000313" key="1">
    <source>
        <dbReference type="EMBL" id="KRY02466.1"/>
    </source>
</evidence>
<dbReference type="AlphaFoldDB" id="A0A0V0YQD3"/>
<name>A0A0V0YQD3_TRIBR</name>
<reference evidence="1 2" key="1">
    <citation type="submission" date="2015-01" db="EMBL/GenBank/DDBJ databases">
        <title>Evolution of Trichinella species and genotypes.</title>
        <authorList>
            <person name="Korhonen P.K."/>
            <person name="Edoardo P."/>
            <person name="Giuseppe L.R."/>
            <person name="Gasser R.B."/>
        </authorList>
    </citation>
    <scope>NUCLEOTIDE SEQUENCE [LARGE SCALE GENOMIC DNA]</scope>
    <source>
        <strain evidence="1">ISS120</strain>
    </source>
</reference>
<evidence type="ECO:0000313" key="2">
    <source>
        <dbReference type="Proteomes" id="UP000054653"/>
    </source>
</evidence>
<dbReference type="EMBL" id="JYDI01007511">
    <property type="protein sequence ID" value="KRY02466.1"/>
    <property type="molecule type" value="Genomic_DNA"/>
</dbReference>